<organism evidence="4 5">
    <name type="scientific">Microbacterium pygmaeum</name>
    <dbReference type="NCBI Taxonomy" id="370764"/>
    <lineage>
        <taxon>Bacteria</taxon>
        <taxon>Bacillati</taxon>
        <taxon>Actinomycetota</taxon>
        <taxon>Actinomycetes</taxon>
        <taxon>Micrococcales</taxon>
        <taxon>Microbacteriaceae</taxon>
        <taxon>Microbacterium</taxon>
    </lineage>
</organism>
<dbReference type="EMBL" id="LT629692">
    <property type="protein sequence ID" value="SDG61970.1"/>
    <property type="molecule type" value="Genomic_DNA"/>
</dbReference>
<dbReference type="RefSeq" id="WP_091486695.1">
    <property type="nucleotide sequence ID" value="NZ_LT629692.1"/>
</dbReference>
<evidence type="ECO:0000313" key="4">
    <source>
        <dbReference type="EMBL" id="SDG61970.1"/>
    </source>
</evidence>
<dbReference type="InterPro" id="IPR019945">
    <property type="entry name" value="F420_G6P_DH-rel"/>
</dbReference>
<dbReference type="InterPro" id="IPR050564">
    <property type="entry name" value="F420-G6PD/mer"/>
</dbReference>
<proteinExistence type="predicted"/>
<sequence length="339" mass="37876">MTIPLRFGYKASAEQFGPRELADFAVLAEEMGFDSVFVSDHLQPWMHDGGHAPAAVPWLGAVGARTSRVLLGTSVLTPTFRYHPGVVAQMFATLGVLYPGRIILGLGTGEALNEVTLGLEWPDPPERFQRLKEAITLIEKLWDDERVTFEGTYYSTKDATIYDRPSEDEKVPIYIGASGPAATRLAGRIADGYITTSGKAAELYTDTLLPALREGLEKAGRADDAIDTLIEVKVSYHPDHDTAMEKTRFWAPLALSPEEKRDIHDPLEMQRRAAELPIERAASRFIVSTDPEEHVEKIAEYVDLGFRHLVFHDPGHDQEEFLRMYGAEILPRLRARFAE</sequence>
<dbReference type="InterPro" id="IPR019944">
    <property type="entry name" value="F420-dep_G6P_DH"/>
</dbReference>
<dbReference type="InterPro" id="IPR036661">
    <property type="entry name" value="Luciferase-like_sf"/>
</dbReference>
<accession>A0A1G7VSU5</accession>
<dbReference type="GO" id="GO:0016705">
    <property type="term" value="F:oxidoreductase activity, acting on paired donors, with incorporation or reduction of molecular oxygen"/>
    <property type="evidence" value="ECO:0007669"/>
    <property type="project" value="InterPro"/>
</dbReference>
<dbReference type="STRING" id="370764.SAMN04489810_0792"/>
<dbReference type="PANTHER" id="PTHR43244:SF1">
    <property type="entry name" value="5,10-METHYLENETETRAHYDROMETHANOPTERIN REDUCTASE"/>
    <property type="match status" value="1"/>
</dbReference>
<protein>
    <submittedName>
        <fullName evidence="4">Coenzyme F420-dependent glucose-6-phosphate dehydrogenase</fullName>
    </submittedName>
</protein>
<evidence type="ECO:0000256" key="1">
    <source>
        <dbReference type="ARBA" id="ARBA00023002"/>
    </source>
</evidence>
<gene>
    <name evidence="4" type="ORF">SAMN04489810_0792</name>
</gene>
<keyword evidence="1" id="KW-0560">Oxidoreductase</keyword>
<evidence type="ECO:0000259" key="3">
    <source>
        <dbReference type="Pfam" id="PF00296"/>
    </source>
</evidence>
<reference evidence="4 5" key="1">
    <citation type="submission" date="2016-10" db="EMBL/GenBank/DDBJ databases">
        <authorList>
            <person name="de Groot N.N."/>
        </authorList>
    </citation>
    <scope>NUCLEOTIDE SEQUENCE [LARGE SCALE GENOMIC DNA]</scope>
    <source>
        <strain evidence="4 5">DSM 23142</strain>
    </source>
</reference>
<dbReference type="OrthoDB" id="180193at2"/>
<dbReference type="SUPFAM" id="SSF51679">
    <property type="entry name" value="Bacterial luciferase-like"/>
    <property type="match status" value="1"/>
</dbReference>
<dbReference type="NCBIfam" id="TIGR03554">
    <property type="entry name" value="F420_G6P_DH"/>
    <property type="match status" value="1"/>
</dbReference>
<name>A0A1G7VSU5_9MICO</name>
<dbReference type="Proteomes" id="UP000199009">
    <property type="component" value="Chromosome I"/>
</dbReference>
<dbReference type="AlphaFoldDB" id="A0A1G7VSU5"/>
<dbReference type="InterPro" id="IPR011251">
    <property type="entry name" value="Luciferase-like_dom"/>
</dbReference>
<feature type="domain" description="Luciferase-like" evidence="3">
    <location>
        <begin position="6"/>
        <end position="308"/>
    </location>
</feature>
<dbReference type="CDD" id="cd01097">
    <property type="entry name" value="Tetrahydromethanopterin_reductase"/>
    <property type="match status" value="1"/>
</dbReference>
<keyword evidence="2" id="KW-0119">Carbohydrate metabolism</keyword>
<dbReference type="NCBIfam" id="TIGR03557">
    <property type="entry name" value="F420_G6P_family"/>
    <property type="match status" value="1"/>
</dbReference>
<keyword evidence="5" id="KW-1185">Reference proteome</keyword>
<evidence type="ECO:0000256" key="2">
    <source>
        <dbReference type="ARBA" id="ARBA00023277"/>
    </source>
</evidence>
<dbReference type="Pfam" id="PF00296">
    <property type="entry name" value="Bac_luciferase"/>
    <property type="match status" value="1"/>
</dbReference>
<dbReference type="PANTHER" id="PTHR43244">
    <property type="match status" value="1"/>
</dbReference>
<evidence type="ECO:0000313" key="5">
    <source>
        <dbReference type="Proteomes" id="UP000199009"/>
    </source>
</evidence>
<dbReference type="Gene3D" id="3.20.20.30">
    <property type="entry name" value="Luciferase-like domain"/>
    <property type="match status" value="1"/>
</dbReference>